<name>A0A4Y6EA08_9CAUD</name>
<proteinExistence type="predicted"/>
<keyword evidence="2" id="KW-1185">Reference proteome</keyword>
<accession>A0A4Y6EA08</accession>
<gene>
    <name evidence="1" type="primary">57</name>
    <name evidence="1" type="ORF">SEA_MOLLYMUR_57</name>
</gene>
<dbReference type="Proteomes" id="UP000319811">
    <property type="component" value="Segment"/>
</dbReference>
<dbReference type="RefSeq" id="YP_010667029.1">
    <property type="nucleotide sequence ID" value="NC_070948.1"/>
</dbReference>
<evidence type="ECO:0000313" key="2">
    <source>
        <dbReference type="Proteomes" id="UP000319811"/>
    </source>
</evidence>
<dbReference type="GeneID" id="77943139"/>
<sequence length="142" mass="15881">MDDEATLADIGRNLLRKPIAGAEMTAPTDHDKSWGALAKDPTAIWALPADAYECTNGPVRVDGGVEIESWGGLRPRLADKYQSGHVALRDFRAFAPCPHCGEWQCHWIELIPVPESRRQEWGAEEVLARRCRSCSLTWRETP</sequence>
<dbReference type="EMBL" id="MK977705">
    <property type="protein sequence ID" value="QDF15418.1"/>
    <property type="molecule type" value="Genomic_DNA"/>
</dbReference>
<dbReference type="KEGG" id="vg:77943139"/>
<evidence type="ECO:0000313" key="1">
    <source>
        <dbReference type="EMBL" id="QDF15418.1"/>
    </source>
</evidence>
<protein>
    <submittedName>
        <fullName evidence="1">Uncharacterized protein</fullName>
    </submittedName>
</protein>
<reference evidence="1 2" key="1">
    <citation type="submission" date="2019-05" db="EMBL/GenBank/DDBJ databases">
        <authorList>
            <person name="Murphy M.E."/>
            <person name="Alvaro L.E."/>
            <person name="Baker K.N."/>
            <person name="Baxter I.S."/>
            <person name="Brown M.R."/>
            <person name="Driscoll K.D."/>
            <person name="Elrubaie J.M."/>
            <person name="Feith S.L."/>
            <person name="Indihar D.F."/>
            <person name="Knoch V.T."/>
            <person name="Koirtyohann K.M."/>
            <person name="Kratz M.A."/>
            <person name="Lear A.H."/>
            <person name="Lindblom K.E."/>
            <person name="Marcus E.R."/>
            <person name="Sensor R."/>
            <person name="Sherman S.J."/>
            <person name="Swift V.R."/>
            <person name="White K.E."/>
            <person name="Wills S.J."/>
            <person name="Gatt S.M."/>
            <person name="Lohbauer S.A."/>
            <person name="Power T.R."/>
            <person name="Rosales K.A."/>
            <person name="Sisson B.M."/>
            <person name="Isern S."/>
            <person name="Michael S.F."/>
            <person name="Monti D.L."/>
            <person name="Garlena R.A."/>
            <person name="Russell D.A."/>
            <person name="Pope W.H."/>
            <person name="Jacobs-Sera D."/>
            <person name="Hatfull G.F."/>
        </authorList>
    </citation>
    <scope>NUCLEOTIDE SEQUENCE [LARGE SCALE GENOMIC DNA]</scope>
</reference>
<organism evidence="1 2">
    <name type="scientific">Gordonia phage Mollymur</name>
    <dbReference type="NCBI Taxonomy" id="2590895"/>
    <lineage>
        <taxon>Viruses</taxon>
        <taxon>Duplodnaviria</taxon>
        <taxon>Heunggongvirae</taxon>
        <taxon>Uroviricota</taxon>
        <taxon>Caudoviricetes</taxon>
        <taxon>Mollymurvirus</taxon>
        <taxon>Mollymurvirus mollymur</taxon>
    </lineage>
</organism>